<evidence type="ECO:0000313" key="3">
    <source>
        <dbReference type="Proteomes" id="UP000541444"/>
    </source>
</evidence>
<protein>
    <submittedName>
        <fullName evidence="2">Uncharacterized protein</fullName>
    </submittedName>
</protein>
<gene>
    <name evidence="2" type="ORF">GIB67_030247</name>
</gene>
<dbReference type="Proteomes" id="UP000541444">
    <property type="component" value="Unassembled WGS sequence"/>
</dbReference>
<dbReference type="EMBL" id="JACGCM010001363">
    <property type="protein sequence ID" value="KAF6156244.1"/>
    <property type="molecule type" value="Genomic_DNA"/>
</dbReference>
<keyword evidence="3" id="KW-1185">Reference proteome</keyword>
<reference evidence="2 3" key="1">
    <citation type="journal article" date="2020" name="IScience">
        <title>Genome Sequencing of the Endangered Kingdonia uniflora (Circaeasteraceae, Ranunculales) Reveals Potential Mechanisms of Evolutionary Specialization.</title>
        <authorList>
            <person name="Sun Y."/>
            <person name="Deng T."/>
            <person name="Zhang A."/>
            <person name="Moore M.J."/>
            <person name="Landis J.B."/>
            <person name="Lin N."/>
            <person name="Zhang H."/>
            <person name="Zhang X."/>
            <person name="Huang J."/>
            <person name="Zhang X."/>
            <person name="Sun H."/>
            <person name="Wang H."/>
        </authorList>
    </citation>
    <scope>NUCLEOTIDE SEQUENCE [LARGE SCALE GENOMIC DNA]</scope>
    <source>
        <strain evidence="2">TB1705</strain>
        <tissue evidence="2">Leaf</tissue>
    </source>
</reference>
<sequence length="133" mass="15097">MICGTNYATCNYSIGGADTEDIDDVYRPDMSGLVDEDEHLEDIEENQSVPRTDSTSKRSSPTPPLEKRQHGTRVKKTDKLEELLEDLSGTLSGLHASIDHGKRLIRWCSQILVKIIDQVDHLDFRFFFSVGHY</sequence>
<comment type="caution">
    <text evidence="2">The sequence shown here is derived from an EMBL/GenBank/DDBJ whole genome shotgun (WGS) entry which is preliminary data.</text>
</comment>
<evidence type="ECO:0000313" key="2">
    <source>
        <dbReference type="EMBL" id="KAF6156244.1"/>
    </source>
</evidence>
<feature type="compositionally biased region" description="Basic and acidic residues" evidence="1">
    <location>
        <begin position="65"/>
        <end position="74"/>
    </location>
</feature>
<name>A0A7J7MN60_9MAGN</name>
<dbReference type="AlphaFoldDB" id="A0A7J7MN60"/>
<accession>A0A7J7MN60</accession>
<evidence type="ECO:0000256" key="1">
    <source>
        <dbReference type="SAM" id="MobiDB-lite"/>
    </source>
</evidence>
<feature type="compositionally biased region" description="Acidic residues" evidence="1">
    <location>
        <begin position="34"/>
        <end position="45"/>
    </location>
</feature>
<proteinExistence type="predicted"/>
<feature type="compositionally biased region" description="Polar residues" evidence="1">
    <location>
        <begin position="46"/>
        <end position="60"/>
    </location>
</feature>
<feature type="region of interest" description="Disordered" evidence="1">
    <location>
        <begin position="25"/>
        <end position="74"/>
    </location>
</feature>
<organism evidence="2 3">
    <name type="scientific">Kingdonia uniflora</name>
    <dbReference type="NCBI Taxonomy" id="39325"/>
    <lineage>
        <taxon>Eukaryota</taxon>
        <taxon>Viridiplantae</taxon>
        <taxon>Streptophyta</taxon>
        <taxon>Embryophyta</taxon>
        <taxon>Tracheophyta</taxon>
        <taxon>Spermatophyta</taxon>
        <taxon>Magnoliopsida</taxon>
        <taxon>Ranunculales</taxon>
        <taxon>Circaeasteraceae</taxon>
        <taxon>Kingdonia</taxon>
    </lineage>
</organism>